<dbReference type="AlphaFoldDB" id="A0A934V9I9"/>
<keyword evidence="4 5" id="KW-0472">Membrane</keyword>
<feature type="transmembrane region" description="Helical" evidence="5">
    <location>
        <begin position="97"/>
        <end position="115"/>
    </location>
</feature>
<dbReference type="GO" id="GO:0016020">
    <property type="term" value="C:membrane"/>
    <property type="evidence" value="ECO:0007669"/>
    <property type="project" value="UniProtKB-SubCell"/>
</dbReference>
<evidence type="ECO:0000259" key="6">
    <source>
        <dbReference type="Pfam" id="PF01694"/>
    </source>
</evidence>
<dbReference type="EMBL" id="JAENIK010000002">
    <property type="protein sequence ID" value="MBK1814220.1"/>
    <property type="molecule type" value="Genomic_DNA"/>
</dbReference>
<dbReference type="Proteomes" id="UP000600139">
    <property type="component" value="Unassembled WGS sequence"/>
</dbReference>
<dbReference type="Gene3D" id="1.20.1540.10">
    <property type="entry name" value="Rhomboid-like"/>
    <property type="match status" value="1"/>
</dbReference>
<dbReference type="InterPro" id="IPR022764">
    <property type="entry name" value="Peptidase_S54_rhomboid_dom"/>
</dbReference>
<feature type="transmembrane region" description="Helical" evidence="5">
    <location>
        <begin position="238"/>
        <end position="256"/>
    </location>
</feature>
<evidence type="ECO:0000313" key="8">
    <source>
        <dbReference type="Proteomes" id="UP000600139"/>
    </source>
</evidence>
<keyword evidence="2 5" id="KW-0812">Transmembrane</keyword>
<sequence>MNERMNSNPNTETPPEEDWVHVGRYPSLDQAYEHGLVVLAMGEACRVTESEVPGEWELQAEPHPAPKISEELDAYGREAAPFVIPAWSGKEWTRHPAGWGLTGLWVLVLLAVFYWQDVDYKLADRAASSSVGFIGRGEWWRPFTGLFLHADLAHLMGNLAGGVVFAGLVARSVGPMVGWLLILGCGTLGNALVSRLAYPGSFVSLGASTAVFAALGILCGAGVAEVFHERVKMPWMRIFAPLFAGLVILGWLGGNNDGNTDILGHVFGFGSGVVAGIATGAYEARRSEIRVPSAT</sequence>
<feature type="transmembrane region" description="Helical" evidence="5">
    <location>
        <begin position="262"/>
        <end position="282"/>
    </location>
</feature>
<keyword evidence="8" id="KW-1185">Reference proteome</keyword>
<comment type="subcellular location">
    <subcellularLocation>
        <location evidence="1">Membrane</location>
        <topology evidence="1">Multi-pass membrane protein</topology>
    </subcellularLocation>
</comment>
<dbReference type="GO" id="GO:0004252">
    <property type="term" value="F:serine-type endopeptidase activity"/>
    <property type="evidence" value="ECO:0007669"/>
    <property type="project" value="InterPro"/>
</dbReference>
<proteinExistence type="predicted"/>
<keyword evidence="3 5" id="KW-1133">Transmembrane helix</keyword>
<evidence type="ECO:0000256" key="2">
    <source>
        <dbReference type="ARBA" id="ARBA00022692"/>
    </source>
</evidence>
<evidence type="ECO:0000256" key="5">
    <source>
        <dbReference type="SAM" id="Phobius"/>
    </source>
</evidence>
<evidence type="ECO:0000313" key="7">
    <source>
        <dbReference type="EMBL" id="MBK1814220.1"/>
    </source>
</evidence>
<dbReference type="PANTHER" id="PTHR43066:SF5">
    <property type="entry name" value="RHOMBOID-LIKE PROTEIN 11, CHLOROPLASTIC-RELATED"/>
    <property type="match status" value="1"/>
</dbReference>
<organism evidence="7 8">
    <name type="scientific">Luteolibacter yonseiensis</name>
    <dbReference type="NCBI Taxonomy" id="1144680"/>
    <lineage>
        <taxon>Bacteria</taxon>
        <taxon>Pseudomonadati</taxon>
        <taxon>Verrucomicrobiota</taxon>
        <taxon>Verrucomicrobiia</taxon>
        <taxon>Verrucomicrobiales</taxon>
        <taxon>Verrucomicrobiaceae</taxon>
        <taxon>Luteolibacter</taxon>
    </lineage>
</organism>
<reference evidence="7" key="1">
    <citation type="submission" date="2021-01" db="EMBL/GenBank/DDBJ databases">
        <title>Modified the classification status of verrucomicrobia.</title>
        <authorList>
            <person name="Feng X."/>
        </authorList>
    </citation>
    <scope>NUCLEOTIDE SEQUENCE</scope>
    <source>
        <strain evidence="7">JCM 18052</strain>
    </source>
</reference>
<dbReference type="Pfam" id="PF01694">
    <property type="entry name" value="Rhomboid"/>
    <property type="match status" value="1"/>
</dbReference>
<dbReference type="InterPro" id="IPR035952">
    <property type="entry name" value="Rhomboid-like_sf"/>
</dbReference>
<evidence type="ECO:0000256" key="4">
    <source>
        <dbReference type="ARBA" id="ARBA00023136"/>
    </source>
</evidence>
<evidence type="ECO:0000256" key="3">
    <source>
        <dbReference type="ARBA" id="ARBA00022989"/>
    </source>
</evidence>
<gene>
    <name evidence="7" type="ORF">JIN84_01180</name>
</gene>
<feature type="transmembrane region" description="Helical" evidence="5">
    <location>
        <begin position="152"/>
        <end position="170"/>
    </location>
</feature>
<keyword evidence="7" id="KW-0645">Protease</keyword>
<protein>
    <submittedName>
        <fullName evidence="7">Rhomboid family intramembrane serine protease</fullName>
    </submittedName>
</protein>
<dbReference type="RefSeq" id="WP_200349186.1">
    <property type="nucleotide sequence ID" value="NZ_JAENIK010000002.1"/>
</dbReference>
<feature type="domain" description="Peptidase S54 rhomboid" evidence="6">
    <location>
        <begin position="137"/>
        <end position="279"/>
    </location>
</feature>
<accession>A0A934V9I9</accession>
<feature type="transmembrane region" description="Helical" evidence="5">
    <location>
        <begin position="177"/>
        <end position="198"/>
    </location>
</feature>
<dbReference type="GO" id="GO:0006508">
    <property type="term" value="P:proteolysis"/>
    <property type="evidence" value="ECO:0007669"/>
    <property type="project" value="UniProtKB-KW"/>
</dbReference>
<keyword evidence="7" id="KW-0378">Hydrolase</keyword>
<name>A0A934V9I9_9BACT</name>
<dbReference type="SUPFAM" id="SSF144091">
    <property type="entry name" value="Rhomboid-like"/>
    <property type="match status" value="1"/>
</dbReference>
<comment type="caution">
    <text evidence="7">The sequence shown here is derived from an EMBL/GenBank/DDBJ whole genome shotgun (WGS) entry which is preliminary data.</text>
</comment>
<dbReference type="PANTHER" id="PTHR43066">
    <property type="entry name" value="RHOMBOID-RELATED PROTEIN"/>
    <property type="match status" value="1"/>
</dbReference>
<evidence type="ECO:0000256" key="1">
    <source>
        <dbReference type="ARBA" id="ARBA00004141"/>
    </source>
</evidence>
<feature type="transmembrane region" description="Helical" evidence="5">
    <location>
        <begin position="204"/>
        <end position="226"/>
    </location>
</feature>